<evidence type="ECO:0000256" key="3">
    <source>
        <dbReference type="ARBA" id="ARBA00009587"/>
    </source>
</evidence>
<dbReference type="EMBL" id="CP014544">
    <property type="protein sequence ID" value="AMO67522.1"/>
    <property type="molecule type" value="Genomic_DNA"/>
</dbReference>
<dbReference type="GO" id="GO:0051701">
    <property type="term" value="P:biological process involved in interaction with host"/>
    <property type="evidence" value="ECO:0007669"/>
    <property type="project" value="TreeGrafter"/>
</dbReference>
<reference evidence="13 14" key="1">
    <citation type="submission" date="2015-12" db="EMBL/GenBank/DDBJ databases">
        <authorList>
            <person name="Shamseldin A."/>
            <person name="Moawad H."/>
            <person name="Abd El-Rahim W.M."/>
            <person name="Sadowsky M.J."/>
        </authorList>
    </citation>
    <scope>NUCLEOTIDE SEQUENCE [LARGE SCALE GENOMIC DNA]</scope>
    <source>
        <strain evidence="13 14">SM2</strain>
    </source>
</reference>
<evidence type="ECO:0000256" key="10">
    <source>
        <dbReference type="ARBA" id="ARBA00048109"/>
    </source>
</evidence>
<evidence type="ECO:0000256" key="5">
    <source>
        <dbReference type="ARBA" id="ARBA00022516"/>
    </source>
</evidence>
<dbReference type="Pfam" id="PF06974">
    <property type="entry name" value="WS_DGAT_C"/>
    <property type="match status" value="1"/>
</dbReference>
<dbReference type="InterPro" id="IPR004255">
    <property type="entry name" value="O-acyltransferase_WSD1_N"/>
</dbReference>
<dbReference type="GO" id="GO:0006071">
    <property type="term" value="P:glycerol metabolic process"/>
    <property type="evidence" value="ECO:0007669"/>
    <property type="project" value="UniProtKB-KW"/>
</dbReference>
<comment type="similarity">
    <text evidence="3">Belongs to the long-chain O-acyltransferase family.</text>
</comment>
<dbReference type="KEGG" id="zal:AZF00_04065"/>
<name>A0A127M2R1_9GAMM</name>
<evidence type="ECO:0000256" key="8">
    <source>
        <dbReference type="ARBA" id="ARBA00023098"/>
    </source>
</evidence>
<sequence>MKQLKPQDAQFLYMETENNLSNVTMICVYTPPETPVQAQVEYDPLAAISSQLQKRLPLSTIFTHRIKSVAMNLDYPYWEKDPHFQFENHLSRVNAAAPGDRTALNKAAANFHSRPLDLRRPPWEAQIVTGLDNIDNLAVGSFALLIKLHHAAIDGTAAMQLFLGLHDSNPEPTTSPINVGNVPEQHPYPSRQQLLRKARQNYLQSPVKAANRIISQLKSMRGTKTHTDLVPHVKKPPVPKTRFNQAVSPEKKLVTHSFPLDQIKLLRGLCAGATLNDIILGICSGALNRYLSHHQELPNIPLVAWVPINARRPGDAADDGNNISAMAINLASQISDPIERLQLIVATTQEAKAARTGTAARMVTDLSQELPSVGMAAFTKLLLASGVTGKICNLAVSNVPGPTAPLFLKGAQCREQYGMVPLGDNMGLFFVVMSYNGSLNISITTTEAILPDDTFMVNCLQEEFTLLQQKLNSGK</sequence>
<dbReference type="InterPro" id="IPR023213">
    <property type="entry name" value="CAT-like_dom_sf"/>
</dbReference>
<dbReference type="NCBIfam" id="TIGR02946">
    <property type="entry name" value="acyl_WS_DGAT"/>
    <property type="match status" value="1"/>
</dbReference>
<evidence type="ECO:0000313" key="13">
    <source>
        <dbReference type="EMBL" id="AMO67522.1"/>
    </source>
</evidence>
<evidence type="ECO:0000256" key="9">
    <source>
        <dbReference type="ARBA" id="ARBA00023315"/>
    </source>
</evidence>
<evidence type="ECO:0000259" key="12">
    <source>
        <dbReference type="Pfam" id="PF06974"/>
    </source>
</evidence>
<keyword evidence="8" id="KW-0443">Lipid metabolism</keyword>
<dbReference type="GO" id="GO:0001666">
    <property type="term" value="P:response to hypoxia"/>
    <property type="evidence" value="ECO:0007669"/>
    <property type="project" value="TreeGrafter"/>
</dbReference>
<dbReference type="PANTHER" id="PTHR31650">
    <property type="entry name" value="O-ACYLTRANSFERASE (WSD1-LIKE) FAMILY PROTEIN"/>
    <property type="match status" value="1"/>
</dbReference>
<evidence type="ECO:0000256" key="2">
    <source>
        <dbReference type="ARBA" id="ARBA00005189"/>
    </source>
</evidence>
<keyword evidence="9" id="KW-0012">Acyltransferase</keyword>
<evidence type="ECO:0000256" key="7">
    <source>
        <dbReference type="ARBA" id="ARBA00022798"/>
    </source>
</evidence>
<accession>A0A127M2R1</accession>
<comment type="pathway">
    <text evidence="2">Lipid metabolism.</text>
</comment>
<dbReference type="STRING" id="1470434.AZF00_04065"/>
<organism evidence="13 14">
    <name type="scientific">Zhongshania aliphaticivorans</name>
    <dbReference type="NCBI Taxonomy" id="1470434"/>
    <lineage>
        <taxon>Bacteria</taxon>
        <taxon>Pseudomonadati</taxon>
        <taxon>Pseudomonadota</taxon>
        <taxon>Gammaproteobacteria</taxon>
        <taxon>Cellvibrionales</taxon>
        <taxon>Spongiibacteraceae</taxon>
        <taxon>Zhongshania</taxon>
    </lineage>
</organism>
<evidence type="ECO:0000256" key="4">
    <source>
        <dbReference type="ARBA" id="ARBA00013244"/>
    </source>
</evidence>
<comment type="catalytic activity">
    <reaction evidence="10">
        <text>an acyl-CoA + a 1,2-diacyl-sn-glycerol = a triacyl-sn-glycerol + CoA</text>
        <dbReference type="Rhea" id="RHEA:10868"/>
        <dbReference type="ChEBI" id="CHEBI:17815"/>
        <dbReference type="ChEBI" id="CHEBI:57287"/>
        <dbReference type="ChEBI" id="CHEBI:58342"/>
        <dbReference type="ChEBI" id="CHEBI:64615"/>
        <dbReference type="EC" id="2.3.1.20"/>
    </reaction>
</comment>
<dbReference type="UniPathway" id="UPA00282"/>
<evidence type="ECO:0000256" key="6">
    <source>
        <dbReference type="ARBA" id="ARBA00022679"/>
    </source>
</evidence>
<evidence type="ECO:0000256" key="1">
    <source>
        <dbReference type="ARBA" id="ARBA00004771"/>
    </source>
</evidence>
<dbReference type="GO" id="GO:0071731">
    <property type="term" value="P:response to nitric oxide"/>
    <property type="evidence" value="ECO:0007669"/>
    <property type="project" value="TreeGrafter"/>
</dbReference>
<dbReference type="PANTHER" id="PTHR31650:SF1">
    <property type="entry name" value="WAX ESTER SYNTHASE_DIACYLGLYCEROL ACYLTRANSFERASE 4-RELATED"/>
    <property type="match status" value="1"/>
</dbReference>
<protein>
    <recommendedName>
        <fullName evidence="4">diacylglycerol O-acyltransferase</fullName>
        <ecNumber evidence="4">2.3.1.20</ecNumber>
    </recommendedName>
</protein>
<keyword evidence="5" id="KW-0444">Lipid biosynthesis</keyword>
<dbReference type="GO" id="GO:0019432">
    <property type="term" value="P:triglyceride biosynthetic process"/>
    <property type="evidence" value="ECO:0007669"/>
    <property type="project" value="UniProtKB-UniPathway"/>
</dbReference>
<dbReference type="InterPro" id="IPR045034">
    <property type="entry name" value="O-acyltransferase_WSD1-like"/>
</dbReference>
<dbReference type="InterPro" id="IPR009721">
    <property type="entry name" value="O-acyltransferase_WSD1_C"/>
</dbReference>
<dbReference type="InterPro" id="IPR014292">
    <property type="entry name" value="Acyl_transf_WS/DGAT"/>
</dbReference>
<dbReference type="GO" id="GO:0005886">
    <property type="term" value="C:plasma membrane"/>
    <property type="evidence" value="ECO:0007669"/>
    <property type="project" value="TreeGrafter"/>
</dbReference>
<feature type="domain" description="O-acyltransferase WSD1 C-terminal" evidence="12">
    <location>
        <begin position="320"/>
        <end position="467"/>
    </location>
</feature>
<feature type="domain" description="O-acyltransferase WSD1-like N-terminal" evidence="11">
    <location>
        <begin position="4"/>
        <end position="278"/>
    </location>
</feature>
<dbReference type="Gene3D" id="3.30.559.10">
    <property type="entry name" value="Chloramphenicol acetyltransferase-like domain"/>
    <property type="match status" value="1"/>
</dbReference>
<dbReference type="EC" id="2.3.1.20" evidence="4"/>
<keyword evidence="6" id="KW-0808">Transferase</keyword>
<dbReference type="Pfam" id="PF03007">
    <property type="entry name" value="WS_DGAT_cat"/>
    <property type="match status" value="1"/>
</dbReference>
<dbReference type="Proteomes" id="UP000074119">
    <property type="component" value="Chromosome"/>
</dbReference>
<keyword evidence="7" id="KW-0319">Glycerol metabolism</keyword>
<gene>
    <name evidence="13" type="ORF">AZF00_04065</name>
</gene>
<evidence type="ECO:0000259" key="11">
    <source>
        <dbReference type="Pfam" id="PF03007"/>
    </source>
</evidence>
<dbReference type="GO" id="GO:0004144">
    <property type="term" value="F:diacylglycerol O-acyltransferase activity"/>
    <property type="evidence" value="ECO:0007669"/>
    <property type="project" value="UniProtKB-EC"/>
</dbReference>
<dbReference type="RefSeq" id="WP_008246127.1">
    <property type="nucleotide sequence ID" value="NZ_CP014544.1"/>
</dbReference>
<comment type="pathway">
    <text evidence="1">Glycerolipid metabolism; triacylglycerol biosynthesis.</text>
</comment>
<dbReference type="AlphaFoldDB" id="A0A127M2R1"/>
<evidence type="ECO:0000313" key="14">
    <source>
        <dbReference type="Proteomes" id="UP000074119"/>
    </source>
</evidence>
<proteinExistence type="inferred from homology"/>